<feature type="region of interest" description="Disordered" evidence="1">
    <location>
        <begin position="31"/>
        <end position="82"/>
    </location>
</feature>
<feature type="compositionally biased region" description="Polar residues" evidence="1">
    <location>
        <begin position="31"/>
        <end position="42"/>
    </location>
</feature>
<sequence>MSSVLVYTDWHVGAPRPSECRQDYRGSRNLTQQHGIVIVSQTKQRRQHSPARNTRQREKPSSHERQETQSASATSTTTTALREGTAGGKILATVADASFSSAAKVHFLLVPRACGTGGPVREGGEKCGCARCKKQPNPLAGGKPGLHVSFAPVCSRATNVPGGISNTPRTTQIRRSSTGKTWDRLCHATPRPSAVPDRFRGRPSGASNSEHHAYFAGASHHSFPQSDLAVRQESGGLTWKKHTKRGTQRAPFLCTAGKSARRLSGRSAPLRADECAASWPSPGRTGGRADQVRRESSVAGTANVDRRGAIGVRHRVVKGAGERAACQACRGLSAGVRGVRRSPDGRERPRTCICDGVNKASTLPIRELPEAEQKAGVCFCMQVSARRASGARNERMLG</sequence>
<dbReference type="AlphaFoldDB" id="A0ABD1DJK3"/>
<evidence type="ECO:0000313" key="3">
    <source>
        <dbReference type="Proteomes" id="UP001562425"/>
    </source>
</evidence>
<protein>
    <submittedName>
        <fullName evidence="2">Uncharacterized protein</fullName>
    </submittedName>
</protein>
<reference evidence="2 3" key="1">
    <citation type="submission" date="2024-05" db="EMBL/GenBank/DDBJ databases">
        <title>Culex pipiens pipiens assembly and annotation.</title>
        <authorList>
            <person name="Alout H."/>
            <person name="Durand T."/>
        </authorList>
    </citation>
    <scope>NUCLEOTIDE SEQUENCE [LARGE SCALE GENOMIC DNA]</scope>
    <source>
        <strain evidence="2">HA-2024</strain>
        <tissue evidence="2">Whole body</tissue>
    </source>
</reference>
<feature type="compositionally biased region" description="Basic and acidic residues" evidence="1">
    <location>
        <begin position="55"/>
        <end position="67"/>
    </location>
</feature>
<organism evidence="2 3">
    <name type="scientific">Culex pipiens pipiens</name>
    <name type="common">Northern house mosquito</name>
    <dbReference type="NCBI Taxonomy" id="38569"/>
    <lineage>
        <taxon>Eukaryota</taxon>
        <taxon>Metazoa</taxon>
        <taxon>Ecdysozoa</taxon>
        <taxon>Arthropoda</taxon>
        <taxon>Hexapoda</taxon>
        <taxon>Insecta</taxon>
        <taxon>Pterygota</taxon>
        <taxon>Neoptera</taxon>
        <taxon>Endopterygota</taxon>
        <taxon>Diptera</taxon>
        <taxon>Nematocera</taxon>
        <taxon>Culicoidea</taxon>
        <taxon>Culicidae</taxon>
        <taxon>Culicinae</taxon>
        <taxon>Culicini</taxon>
        <taxon>Culex</taxon>
        <taxon>Culex</taxon>
    </lineage>
</organism>
<accession>A0ABD1DJK3</accession>
<keyword evidence="3" id="KW-1185">Reference proteome</keyword>
<gene>
    <name evidence="2" type="ORF">pipiens_008227</name>
</gene>
<name>A0ABD1DJK3_CULPP</name>
<comment type="caution">
    <text evidence="2">The sequence shown here is derived from an EMBL/GenBank/DDBJ whole genome shotgun (WGS) entry which is preliminary data.</text>
</comment>
<feature type="region of interest" description="Disordered" evidence="1">
    <location>
        <begin position="275"/>
        <end position="300"/>
    </location>
</feature>
<feature type="compositionally biased region" description="Polar residues" evidence="1">
    <location>
        <begin position="164"/>
        <end position="180"/>
    </location>
</feature>
<evidence type="ECO:0000313" key="2">
    <source>
        <dbReference type="EMBL" id="KAL1399425.1"/>
    </source>
</evidence>
<dbReference type="Proteomes" id="UP001562425">
    <property type="component" value="Unassembled WGS sequence"/>
</dbReference>
<proteinExistence type="predicted"/>
<feature type="compositionally biased region" description="Low complexity" evidence="1">
    <location>
        <begin position="70"/>
        <end position="80"/>
    </location>
</feature>
<feature type="region of interest" description="Disordered" evidence="1">
    <location>
        <begin position="161"/>
        <end position="208"/>
    </location>
</feature>
<evidence type="ECO:0000256" key="1">
    <source>
        <dbReference type="SAM" id="MobiDB-lite"/>
    </source>
</evidence>
<dbReference type="EMBL" id="JBEHCU010005553">
    <property type="protein sequence ID" value="KAL1399425.1"/>
    <property type="molecule type" value="Genomic_DNA"/>
</dbReference>